<evidence type="ECO:0000256" key="1">
    <source>
        <dbReference type="SAM" id="Coils"/>
    </source>
</evidence>
<dbReference type="EMBL" id="BMIN01000008">
    <property type="protein sequence ID" value="GGD12814.1"/>
    <property type="molecule type" value="Genomic_DNA"/>
</dbReference>
<proteinExistence type="predicted"/>
<dbReference type="RefSeq" id="WP_188653415.1">
    <property type="nucleotide sequence ID" value="NZ_BMIN01000008.1"/>
</dbReference>
<accession>A0ABQ1Q5C5</accession>
<reference evidence="3" key="1">
    <citation type="journal article" date="2019" name="Int. J. Syst. Evol. Microbiol.">
        <title>The Global Catalogue of Microorganisms (GCM) 10K type strain sequencing project: providing services to taxonomists for standard genome sequencing and annotation.</title>
        <authorList>
            <consortium name="The Broad Institute Genomics Platform"/>
            <consortium name="The Broad Institute Genome Sequencing Center for Infectious Disease"/>
            <person name="Wu L."/>
            <person name="Ma J."/>
        </authorList>
    </citation>
    <scope>NUCLEOTIDE SEQUENCE [LARGE SCALE GENOMIC DNA]</scope>
    <source>
        <strain evidence="3">CGMCC 1.15353</strain>
    </source>
</reference>
<comment type="caution">
    <text evidence="2">The sequence shown here is derived from an EMBL/GenBank/DDBJ whole genome shotgun (WGS) entry which is preliminary data.</text>
</comment>
<gene>
    <name evidence="2" type="ORF">GCM10011389_20460</name>
</gene>
<sequence>MIEDPICSEVKTLNDLKQMGYFAEHSKGVFVYMDNRKMGDVTGNTINGNAVFQSDNVTQVNIHENESLKNALDELQVELSKISNEETKDEAEMFYDMLKNNIENNNESKVKVCLKKLQPLVANTSSLMTIASFFGLSIPGLG</sequence>
<organism evidence="2 3">
    <name type="scientific">Pontibacillus salipaludis</name>
    <dbReference type="NCBI Taxonomy" id="1697394"/>
    <lineage>
        <taxon>Bacteria</taxon>
        <taxon>Bacillati</taxon>
        <taxon>Bacillota</taxon>
        <taxon>Bacilli</taxon>
        <taxon>Bacillales</taxon>
        <taxon>Bacillaceae</taxon>
        <taxon>Pontibacillus</taxon>
    </lineage>
</organism>
<evidence type="ECO:0000313" key="3">
    <source>
        <dbReference type="Proteomes" id="UP000642571"/>
    </source>
</evidence>
<keyword evidence="3" id="KW-1185">Reference proteome</keyword>
<dbReference type="Proteomes" id="UP000642571">
    <property type="component" value="Unassembled WGS sequence"/>
</dbReference>
<protein>
    <submittedName>
        <fullName evidence="2">Uncharacterized protein</fullName>
    </submittedName>
</protein>
<feature type="coiled-coil region" evidence="1">
    <location>
        <begin position="65"/>
        <end position="92"/>
    </location>
</feature>
<evidence type="ECO:0000313" key="2">
    <source>
        <dbReference type="EMBL" id="GGD12814.1"/>
    </source>
</evidence>
<keyword evidence="1" id="KW-0175">Coiled coil</keyword>
<name>A0ABQ1Q5C5_9BACI</name>